<evidence type="ECO:0000256" key="2">
    <source>
        <dbReference type="ARBA" id="ARBA00006295"/>
    </source>
</evidence>
<dbReference type="SUPFAM" id="SSF110849">
    <property type="entry name" value="ParB/Sulfiredoxin"/>
    <property type="match status" value="1"/>
</dbReference>
<accession>A0A1T5MKZ2</accession>
<dbReference type="InterPro" id="IPR003115">
    <property type="entry name" value="ParB_N"/>
</dbReference>
<dbReference type="GO" id="GO:0045881">
    <property type="term" value="P:positive regulation of sporulation resulting in formation of a cellular spore"/>
    <property type="evidence" value="ECO:0007669"/>
    <property type="project" value="TreeGrafter"/>
</dbReference>
<gene>
    <name evidence="9" type="ORF">SAMN02194393_04939</name>
</gene>
<dbReference type="NCBIfam" id="TIGR00180">
    <property type="entry name" value="parB_part"/>
    <property type="match status" value="1"/>
</dbReference>
<dbReference type="EMBL" id="FUZT01000018">
    <property type="protein sequence ID" value="SKC88897.1"/>
    <property type="molecule type" value="Genomic_DNA"/>
</dbReference>
<dbReference type="InterPro" id="IPR041468">
    <property type="entry name" value="HTH_ParB/Spo0J"/>
</dbReference>
<dbReference type="Pfam" id="PF17762">
    <property type="entry name" value="HTH_ParB"/>
    <property type="match status" value="1"/>
</dbReference>
<evidence type="ECO:0000256" key="3">
    <source>
        <dbReference type="ARBA" id="ARBA00022490"/>
    </source>
</evidence>
<dbReference type="PANTHER" id="PTHR33375:SF8">
    <property type="entry name" value="NUCLEOID OCCLUSION PROTEIN"/>
    <property type="match status" value="1"/>
</dbReference>
<feature type="domain" description="HTH cro/C1-type" evidence="8">
    <location>
        <begin position="120"/>
        <end position="142"/>
    </location>
</feature>
<dbReference type="SMART" id="SM00470">
    <property type="entry name" value="ParB"/>
    <property type="match status" value="1"/>
</dbReference>
<dbReference type="Proteomes" id="UP000190285">
    <property type="component" value="Unassembled WGS sequence"/>
</dbReference>
<dbReference type="STRING" id="36842.SAMN02194393_04939"/>
<dbReference type="FunFam" id="3.90.1530.30:FF:000001">
    <property type="entry name" value="Chromosome partitioning protein ParB"/>
    <property type="match status" value="1"/>
</dbReference>
<dbReference type="PROSITE" id="PS50943">
    <property type="entry name" value="HTH_CROC1"/>
    <property type="match status" value="1"/>
</dbReference>
<dbReference type="RefSeq" id="WP_079495525.1">
    <property type="nucleotide sequence ID" value="NZ_FUZT01000018.1"/>
</dbReference>
<comment type="subcellular location">
    <subcellularLocation>
        <location evidence="1">Cytoplasm</location>
        <location evidence="1">Nucleoid</location>
    </subcellularLocation>
</comment>
<dbReference type="GO" id="GO:0003677">
    <property type="term" value="F:DNA binding"/>
    <property type="evidence" value="ECO:0007669"/>
    <property type="project" value="UniProtKB-KW"/>
</dbReference>
<evidence type="ECO:0000256" key="6">
    <source>
        <dbReference type="ARBA" id="ARBA00023210"/>
    </source>
</evidence>
<dbReference type="Gene3D" id="3.90.1530.30">
    <property type="match status" value="1"/>
</dbReference>
<keyword evidence="6" id="KW-0717">Septation</keyword>
<dbReference type="NCBIfam" id="TIGR04285">
    <property type="entry name" value="nucleoid_noc"/>
    <property type="match status" value="1"/>
</dbReference>
<dbReference type="InterPro" id="IPR023705">
    <property type="entry name" value="Nucleoid_occlusion_protein"/>
</dbReference>
<organism evidence="9 10">
    <name type="scientific">Maledivibacter halophilus</name>
    <dbReference type="NCBI Taxonomy" id="36842"/>
    <lineage>
        <taxon>Bacteria</taxon>
        <taxon>Bacillati</taxon>
        <taxon>Bacillota</taxon>
        <taxon>Clostridia</taxon>
        <taxon>Peptostreptococcales</taxon>
        <taxon>Caminicellaceae</taxon>
        <taxon>Maledivibacter</taxon>
    </lineage>
</organism>
<dbReference type="InterPro" id="IPR050336">
    <property type="entry name" value="Chromosome_partition/occlusion"/>
</dbReference>
<keyword evidence="10" id="KW-1185">Reference proteome</keyword>
<dbReference type="FunFam" id="1.10.10.2830:FF:000001">
    <property type="entry name" value="Chromosome partitioning protein ParB"/>
    <property type="match status" value="1"/>
</dbReference>
<evidence type="ECO:0000256" key="1">
    <source>
        <dbReference type="ARBA" id="ARBA00004453"/>
    </source>
</evidence>
<dbReference type="GO" id="GO:0009295">
    <property type="term" value="C:nucleoid"/>
    <property type="evidence" value="ECO:0007669"/>
    <property type="project" value="UniProtKB-SubCell"/>
</dbReference>
<keyword evidence="3" id="KW-0963">Cytoplasm</keyword>
<keyword evidence="4" id="KW-0132">Cell division</keyword>
<keyword evidence="5" id="KW-0238">DNA-binding</keyword>
<dbReference type="GO" id="GO:0005694">
    <property type="term" value="C:chromosome"/>
    <property type="evidence" value="ECO:0007669"/>
    <property type="project" value="TreeGrafter"/>
</dbReference>
<sequence>MENVSLKNKVTYLSIDSIQPNPYQPRKKFSKEGLEELSSSIKSYGVIQPISVKKKNEDNYELIAGERRLRASKLAGLDVIPAIIVEMSDEDSAVVALIENLQREDLNFVEEAEGYFMLINEHGFTQQELAEKVGKNQSTIANKLRILKLSDEIKDLLISNNLTERHGRALLKIQDEKIQKEILEIVIEKGFNVKRTERLIKDTLEKLQGPEEPERRQSIKSSLNFRIYLNTLKNAYNAIRDTGIDAKYTQADKGEYIEVVVKIPKKK</sequence>
<dbReference type="AlphaFoldDB" id="A0A1T5MKZ2"/>
<dbReference type="PANTHER" id="PTHR33375">
    <property type="entry name" value="CHROMOSOME-PARTITIONING PROTEIN PARB-RELATED"/>
    <property type="match status" value="1"/>
</dbReference>
<dbReference type="GO" id="GO:0000917">
    <property type="term" value="P:division septum assembly"/>
    <property type="evidence" value="ECO:0007669"/>
    <property type="project" value="UniProtKB-KW"/>
</dbReference>
<dbReference type="OrthoDB" id="9802051at2"/>
<dbReference type="InterPro" id="IPR036086">
    <property type="entry name" value="ParB/Sulfiredoxin_sf"/>
</dbReference>
<protein>
    <submittedName>
        <fullName evidence="9">Chromosome partitioning protein, ParB family</fullName>
    </submittedName>
</protein>
<dbReference type="Gene3D" id="1.10.10.2830">
    <property type="match status" value="1"/>
</dbReference>
<dbReference type="Pfam" id="PF02195">
    <property type="entry name" value="ParB_N"/>
    <property type="match status" value="1"/>
</dbReference>
<dbReference type="InterPro" id="IPR001387">
    <property type="entry name" value="Cro/C1-type_HTH"/>
</dbReference>
<dbReference type="InterPro" id="IPR004437">
    <property type="entry name" value="ParB/RepB/Spo0J"/>
</dbReference>
<proteinExistence type="inferred from homology"/>
<dbReference type="CDD" id="cd16393">
    <property type="entry name" value="SPO0J_N"/>
    <property type="match status" value="1"/>
</dbReference>
<dbReference type="SUPFAM" id="SSF109709">
    <property type="entry name" value="KorB DNA-binding domain-like"/>
    <property type="match status" value="1"/>
</dbReference>
<evidence type="ECO:0000313" key="9">
    <source>
        <dbReference type="EMBL" id="SKC88897.1"/>
    </source>
</evidence>
<reference evidence="9 10" key="1">
    <citation type="submission" date="2017-02" db="EMBL/GenBank/DDBJ databases">
        <authorList>
            <person name="Peterson S.W."/>
        </authorList>
    </citation>
    <scope>NUCLEOTIDE SEQUENCE [LARGE SCALE GENOMIC DNA]</scope>
    <source>
        <strain evidence="9 10">M1</strain>
    </source>
</reference>
<comment type="similarity">
    <text evidence="2">Belongs to the ParB family.</text>
</comment>
<evidence type="ECO:0000259" key="8">
    <source>
        <dbReference type="PROSITE" id="PS50943"/>
    </source>
</evidence>
<dbReference type="GO" id="GO:0007059">
    <property type="term" value="P:chromosome segregation"/>
    <property type="evidence" value="ECO:0007669"/>
    <property type="project" value="TreeGrafter"/>
</dbReference>
<evidence type="ECO:0000256" key="5">
    <source>
        <dbReference type="ARBA" id="ARBA00023125"/>
    </source>
</evidence>
<evidence type="ECO:0000313" key="10">
    <source>
        <dbReference type="Proteomes" id="UP000190285"/>
    </source>
</evidence>
<keyword evidence="7" id="KW-0131">Cell cycle</keyword>
<name>A0A1T5MKZ2_9FIRM</name>
<evidence type="ECO:0000256" key="4">
    <source>
        <dbReference type="ARBA" id="ARBA00022618"/>
    </source>
</evidence>
<evidence type="ECO:0000256" key="7">
    <source>
        <dbReference type="ARBA" id="ARBA00023306"/>
    </source>
</evidence>